<gene>
    <name evidence="2" type="ORF">NGM29_10760</name>
</gene>
<proteinExistence type="predicted"/>
<dbReference type="KEGG" id="sawl:NGM29_10760"/>
<dbReference type="AlphaFoldDB" id="A0A9E7N5T6"/>
<evidence type="ECO:0000259" key="1">
    <source>
        <dbReference type="Pfam" id="PF24035"/>
    </source>
</evidence>
<dbReference type="InterPro" id="IPR055768">
    <property type="entry name" value="DUF7344"/>
</dbReference>
<reference evidence="2" key="1">
    <citation type="submission" date="2022-06" db="EMBL/GenBank/DDBJ databases">
        <title>Diverse halophilic archaea isolated from saline environments.</title>
        <authorList>
            <person name="Cui H.-L."/>
        </authorList>
    </citation>
    <scope>NUCLEOTIDE SEQUENCE</scope>
    <source>
        <strain evidence="2">WLHS1</strain>
    </source>
</reference>
<dbReference type="EMBL" id="CP100355">
    <property type="protein sequence ID" value="UTF52274.1"/>
    <property type="molecule type" value="Genomic_DNA"/>
</dbReference>
<protein>
    <recommendedName>
        <fullName evidence="1">DUF7344 domain-containing protein</fullName>
    </recommendedName>
</protein>
<accession>A0A9E7N5T6</accession>
<dbReference type="GeneID" id="73290532"/>
<dbReference type="RefSeq" id="WP_254156135.1">
    <property type="nucleotide sequence ID" value="NZ_CP100355.1"/>
</dbReference>
<dbReference type="Pfam" id="PF24035">
    <property type="entry name" value="DUF7344"/>
    <property type="match status" value="1"/>
</dbReference>
<dbReference type="Proteomes" id="UP001056855">
    <property type="component" value="Chromosome"/>
</dbReference>
<dbReference type="InterPro" id="IPR036390">
    <property type="entry name" value="WH_DNA-bd_sf"/>
</dbReference>
<evidence type="ECO:0000313" key="3">
    <source>
        <dbReference type="Proteomes" id="UP001056855"/>
    </source>
</evidence>
<keyword evidence="3" id="KW-1185">Reference proteome</keyword>
<feature type="domain" description="DUF7344" evidence="1">
    <location>
        <begin position="35"/>
        <end position="107"/>
    </location>
</feature>
<evidence type="ECO:0000313" key="2">
    <source>
        <dbReference type="EMBL" id="UTF52274.1"/>
    </source>
</evidence>
<name>A0A9E7N5T6_9EURY</name>
<dbReference type="Gene3D" id="1.10.10.10">
    <property type="entry name" value="Winged helix-like DNA-binding domain superfamily/Winged helix DNA-binding domain"/>
    <property type="match status" value="1"/>
</dbReference>
<sequence length="127" mass="14369">MPVASIFFDEVGMPMSESPYHIARGSEDELDKSLRALAHSTRRRLLQRLSRENDNIATIDELCDTLLTDDPEKLTSDDVKIALLHRHLPMLSDVGVVDIDWERETVRYQDGHRIDSLLGQLLASAEA</sequence>
<dbReference type="InterPro" id="IPR036388">
    <property type="entry name" value="WH-like_DNA-bd_sf"/>
</dbReference>
<dbReference type="SUPFAM" id="SSF46785">
    <property type="entry name" value="Winged helix' DNA-binding domain"/>
    <property type="match status" value="1"/>
</dbReference>
<organism evidence="2 3">
    <name type="scientific">Natronosalvus rutilus</name>
    <dbReference type="NCBI Taxonomy" id="2953753"/>
    <lineage>
        <taxon>Archaea</taxon>
        <taxon>Methanobacteriati</taxon>
        <taxon>Methanobacteriota</taxon>
        <taxon>Stenosarchaea group</taxon>
        <taxon>Halobacteria</taxon>
        <taxon>Halobacteriales</taxon>
        <taxon>Natrialbaceae</taxon>
        <taxon>Natronosalvus</taxon>
    </lineage>
</organism>